<comment type="caution">
    <text evidence="4">The sequence shown here is derived from an EMBL/GenBank/DDBJ whole genome shotgun (WGS) entry which is preliminary data.</text>
</comment>
<dbReference type="OrthoDB" id="2572925at2759"/>
<evidence type="ECO:0000313" key="5">
    <source>
        <dbReference type="Proteomes" id="UP000289152"/>
    </source>
</evidence>
<keyword evidence="1" id="KW-0863">Zinc-finger</keyword>
<dbReference type="Gene3D" id="3.30.50.10">
    <property type="entry name" value="Erythroid Transcription Factor GATA-1, subunit A"/>
    <property type="match status" value="1"/>
</dbReference>
<evidence type="ECO:0000256" key="1">
    <source>
        <dbReference type="PROSITE-ProRule" id="PRU00094"/>
    </source>
</evidence>
<evidence type="ECO:0000259" key="3">
    <source>
        <dbReference type="PROSITE" id="PS50114"/>
    </source>
</evidence>
<dbReference type="SUPFAM" id="SSF57716">
    <property type="entry name" value="Glucocorticoid receptor-like (DNA-binding domain)"/>
    <property type="match status" value="1"/>
</dbReference>
<dbReference type="SMART" id="SM00401">
    <property type="entry name" value="ZnF_GATA"/>
    <property type="match status" value="1"/>
</dbReference>
<dbReference type="InParanoid" id="A0A4Q1BG42"/>
<keyword evidence="5" id="KW-1185">Reference proteome</keyword>
<feature type="region of interest" description="Disordered" evidence="2">
    <location>
        <begin position="289"/>
        <end position="391"/>
    </location>
</feature>
<name>A0A4Q1BG42_TREME</name>
<feature type="domain" description="GATA-type" evidence="3">
    <location>
        <begin position="392"/>
        <end position="430"/>
    </location>
</feature>
<feature type="compositionally biased region" description="Polar residues" evidence="2">
    <location>
        <begin position="104"/>
        <end position="114"/>
    </location>
</feature>
<accession>A0A4Q1BG42</accession>
<dbReference type="VEuPathDB" id="FungiDB:TREMEDRAFT_58579"/>
<sequence>MDLIPDRPLPLVKPDLELHHFEKNSLEVFEGFNTGFGKEASGFWFDRTGLTLDREEIEPIGLEPGSYVNRISQFGRPSLSSLSTLGRSGSTKGHSILKQSESILSTPSTQSALNQPISTSSSPISDQTSTILPPILDHQPTKSDQRSFTVGQNIEQDRMRSRPQLRPQRRTTIPTPNSPQPRPNLSRRPTIDNVIHPHNLSPSAPRRPQEEKSPKNEKRKKEANTPPSPESPLRDVREIKRSLSSSPESNSSLLVYPASHSIRKNGSQSGVDTDQRNLHTHPSHLQAIHNHAHRQPNAHQSKVHDHHNTHTHHTSTHNHPDTYKHQHHNHHSQHVNNHTKPNNVQKTGFDLTPLTQPQSSQNKPTLEEKKPMKTKKRSKIPPVPGRFPPNNKHGEKQCTNCAEIDTPQWRGSLCNACALWKRSRGEDRPLPLLFPRRSPSLSISPPGSPISPTASGISTISNVGINSVSDNRNHVAPIPGGLMPFSHAYHLTRPAGQNTRYPIPSLLRREREVVGSARPRSRSDGLMGMMEKQSQDGSVSWNKRVGDERDGNMGSPGMEERSLVPAPGQRWKDVNSDREELREEMMEDKGCLVCNPERYHGDKLCGECVKTLRSRQNQLAQARISNPISPRTDALDCLAAVALSQTPVSTPQTIHKDLHLTDTSPHLDPTDITPHANLSSIDRIRRMEETTESEYRRKGNTYITPISPLPRISDIRGTEISRMLRPTVVIPPDELDIDEKNEISGERNERLSSTFVLSHEERHSTESELESGSDYPERRKRKISGPQESHEITEYREMIRAETETPNFRNNRELVVMEDRDKDMDENRNKYRRINLHQLSNAKHREMEMEKQEYLSRARWMWDVLSTVERRLTESEEEPVRVKSEPL</sequence>
<feature type="region of interest" description="Disordered" evidence="2">
    <location>
        <begin position="512"/>
        <end position="573"/>
    </location>
</feature>
<dbReference type="PROSITE" id="PS50114">
    <property type="entry name" value="GATA_ZN_FINGER_2"/>
    <property type="match status" value="1"/>
</dbReference>
<keyword evidence="1" id="KW-0479">Metal-binding</keyword>
<organism evidence="4 5">
    <name type="scientific">Tremella mesenterica</name>
    <name type="common">Jelly fungus</name>
    <dbReference type="NCBI Taxonomy" id="5217"/>
    <lineage>
        <taxon>Eukaryota</taxon>
        <taxon>Fungi</taxon>
        <taxon>Dikarya</taxon>
        <taxon>Basidiomycota</taxon>
        <taxon>Agaricomycotina</taxon>
        <taxon>Tremellomycetes</taxon>
        <taxon>Tremellales</taxon>
        <taxon>Tremellaceae</taxon>
        <taxon>Tremella</taxon>
    </lineage>
</organism>
<evidence type="ECO:0000256" key="2">
    <source>
        <dbReference type="SAM" id="MobiDB-lite"/>
    </source>
</evidence>
<evidence type="ECO:0000313" key="4">
    <source>
        <dbReference type="EMBL" id="RXK36111.1"/>
    </source>
</evidence>
<feature type="region of interest" description="Disordered" evidence="2">
    <location>
        <begin position="740"/>
        <end position="791"/>
    </location>
</feature>
<feature type="compositionally biased region" description="Polar residues" evidence="2">
    <location>
        <begin position="353"/>
        <end position="364"/>
    </location>
</feature>
<gene>
    <name evidence="4" type="ORF">M231_06602</name>
</gene>
<proteinExistence type="predicted"/>
<dbReference type="GO" id="GO:0043565">
    <property type="term" value="F:sequence-specific DNA binding"/>
    <property type="evidence" value="ECO:0007669"/>
    <property type="project" value="InterPro"/>
</dbReference>
<keyword evidence="1" id="KW-0862">Zinc</keyword>
<dbReference type="GO" id="GO:0006355">
    <property type="term" value="P:regulation of DNA-templated transcription"/>
    <property type="evidence" value="ECO:0007669"/>
    <property type="project" value="InterPro"/>
</dbReference>
<dbReference type="GO" id="GO:0008270">
    <property type="term" value="F:zinc ion binding"/>
    <property type="evidence" value="ECO:0007669"/>
    <property type="project" value="UniProtKB-KW"/>
</dbReference>
<feature type="compositionally biased region" description="Basic and acidic residues" evidence="2">
    <location>
        <begin position="740"/>
        <end position="750"/>
    </location>
</feature>
<feature type="region of interest" description="Disordered" evidence="2">
    <location>
        <begin position="104"/>
        <end position="235"/>
    </location>
</feature>
<dbReference type="Proteomes" id="UP000289152">
    <property type="component" value="Unassembled WGS sequence"/>
</dbReference>
<dbReference type="InterPro" id="IPR013088">
    <property type="entry name" value="Znf_NHR/GATA"/>
</dbReference>
<feature type="compositionally biased region" description="Low complexity" evidence="2">
    <location>
        <begin position="115"/>
        <end position="131"/>
    </location>
</feature>
<dbReference type="CDD" id="cd00202">
    <property type="entry name" value="ZnF_GATA"/>
    <property type="match status" value="1"/>
</dbReference>
<reference evidence="4 5" key="1">
    <citation type="submission" date="2016-06" db="EMBL/GenBank/DDBJ databases">
        <title>Evolution of pathogenesis and genome organization in the Tremellales.</title>
        <authorList>
            <person name="Cuomo C."/>
            <person name="Litvintseva A."/>
            <person name="Heitman J."/>
            <person name="Chen Y."/>
            <person name="Sun S."/>
            <person name="Springer D."/>
            <person name="Dromer F."/>
            <person name="Young S."/>
            <person name="Zeng Q."/>
            <person name="Chapman S."/>
            <person name="Gujja S."/>
            <person name="Saif S."/>
            <person name="Birren B."/>
        </authorList>
    </citation>
    <scope>NUCLEOTIDE SEQUENCE [LARGE SCALE GENOMIC DNA]</scope>
    <source>
        <strain evidence="4 5">ATCC 28783</strain>
    </source>
</reference>
<dbReference type="InterPro" id="IPR000679">
    <property type="entry name" value="Znf_GATA"/>
</dbReference>
<dbReference type="EMBL" id="SDIL01000108">
    <property type="protein sequence ID" value="RXK36111.1"/>
    <property type="molecule type" value="Genomic_DNA"/>
</dbReference>
<protein>
    <recommendedName>
        <fullName evidence="3">GATA-type domain-containing protein</fullName>
    </recommendedName>
</protein>
<feature type="compositionally biased region" description="Basic and acidic residues" evidence="2">
    <location>
        <begin position="207"/>
        <end position="223"/>
    </location>
</feature>
<dbReference type="AlphaFoldDB" id="A0A4Q1BG42"/>